<reference evidence="2" key="1">
    <citation type="submission" date="2021-02" db="EMBL/GenBank/DDBJ databases">
        <title>Sequencing the genomes of 1000 actinobacteria strains.</title>
        <authorList>
            <person name="Klenk H.-P."/>
        </authorList>
    </citation>
    <scope>NUCLEOTIDE SEQUENCE</scope>
    <source>
        <strain evidence="2">DSM 22850</strain>
    </source>
</reference>
<dbReference type="InterPro" id="IPR051790">
    <property type="entry name" value="Cytochrome_c-biogenesis_DsbD"/>
</dbReference>
<keyword evidence="1" id="KW-0472">Membrane</keyword>
<feature type="transmembrane region" description="Helical" evidence="1">
    <location>
        <begin position="96"/>
        <end position="116"/>
    </location>
</feature>
<evidence type="ECO:0000313" key="2">
    <source>
        <dbReference type="EMBL" id="MBP1326212.1"/>
    </source>
</evidence>
<comment type="caution">
    <text evidence="2">The sequence shown here is derived from an EMBL/GenBank/DDBJ whole genome shotgun (WGS) entry which is preliminary data.</text>
</comment>
<keyword evidence="3" id="KW-1185">Reference proteome</keyword>
<proteinExistence type="predicted"/>
<feature type="transmembrane region" description="Helical" evidence="1">
    <location>
        <begin position="12"/>
        <end position="40"/>
    </location>
</feature>
<feature type="transmembrane region" description="Helical" evidence="1">
    <location>
        <begin position="208"/>
        <end position="229"/>
    </location>
</feature>
<dbReference type="RefSeq" id="WP_209705158.1">
    <property type="nucleotide sequence ID" value="NZ_JAFIDA010000001.1"/>
</dbReference>
<dbReference type="Proteomes" id="UP000675163">
    <property type="component" value="Unassembled WGS sequence"/>
</dbReference>
<dbReference type="PANTHER" id="PTHR31272">
    <property type="entry name" value="CYTOCHROME C-TYPE BIOGENESIS PROTEIN HI_1454-RELATED"/>
    <property type="match status" value="1"/>
</dbReference>
<feature type="transmembrane region" description="Helical" evidence="1">
    <location>
        <begin position="137"/>
        <end position="162"/>
    </location>
</feature>
<gene>
    <name evidence="2" type="ORF">JOF28_001444</name>
</gene>
<evidence type="ECO:0000313" key="3">
    <source>
        <dbReference type="Proteomes" id="UP000675163"/>
    </source>
</evidence>
<accession>A0A940PLN3</accession>
<evidence type="ECO:0000256" key="1">
    <source>
        <dbReference type="SAM" id="Phobius"/>
    </source>
</evidence>
<organism evidence="2 3">
    <name type="scientific">Leucobacter exalbidus</name>
    <dbReference type="NCBI Taxonomy" id="662960"/>
    <lineage>
        <taxon>Bacteria</taxon>
        <taxon>Bacillati</taxon>
        <taxon>Actinomycetota</taxon>
        <taxon>Actinomycetes</taxon>
        <taxon>Micrococcales</taxon>
        <taxon>Microbacteriaceae</taxon>
        <taxon>Leucobacter</taxon>
    </lineage>
</organism>
<dbReference type="EMBL" id="JAFIDA010000001">
    <property type="protein sequence ID" value="MBP1326212.1"/>
    <property type="molecule type" value="Genomic_DNA"/>
</dbReference>
<feature type="transmembrane region" description="Helical" evidence="1">
    <location>
        <begin position="174"/>
        <end position="196"/>
    </location>
</feature>
<keyword evidence="1" id="KW-0812">Transmembrane</keyword>
<dbReference type="AlphaFoldDB" id="A0A940PLN3"/>
<keyword evidence="1" id="KW-1133">Transmembrane helix</keyword>
<protein>
    <submittedName>
        <fullName evidence="2">Cytochrome c-type biogenesis protein</fullName>
    </submittedName>
</protein>
<name>A0A940PLN3_9MICO</name>
<dbReference type="PANTHER" id="PTHR31272:SF4">
    <property type="entry name" value="CYTOCHROME C-TYPE BIOGENESIS PROTEIN HI_1454-RELATED"/>
    <property type="match status" value="1"/>
</dbReference>
<feature type="transmembrane region" description="Helical" evidence="1">
    <location>
        <begin position="60"/>
        <end position="90"/>
    </location>
</feature>
<sequence>MGVQDLVADGQLLVASLIAIAAGLLSFLSPCVLPLVPGYLAYVGASAGTEIGGKPARGRLVLGACLFILGFTVVLVTFLAAAGTVGVWLLKWESTVTRIMGVFVVVMGLVFIGAFSKMQTTKKLKLKPKFGLVGAPLLGMVFAIGWTPCMGPTLTVIMGLSLQQGSVTRSVVLALAYCLGLGLPFVLAAFGFGWMTQTMTFFKRHIRAVNLIGGALLILIGLLMVTGIWSNIMFALQAVIGGYVTPL</sequence>